<dbReference type="SUPFAM" id="SSF56219">
    <property type="entry name" value="DNase I-like"/>
    <property type="match status" value="1"/>
</dbReference>
<name>A0ABY5D3R7_9ACTN</name>
<accession>A0ABY5D3R7</accession>
<evidence type="ECO:0008006" key="3">
    <source>
        <dbReference type="Google" id="ProtNLM"/>
    </source>
</evidence>
<evidence type="ECO:0000313" key="2">
    <source>
        <dbReference type="Proteomes" id="UP001055940"/>
    </source>
</evidence>
<dbReference type="Proteomes" id="UP001055940">
    <property type="component" value="Chromosome"/>
</dbReference>
<keyword evidence="2" id="KW-1185">Reference proteome</keyword>
<dbReference type="EMBL" id="CP099837">
    <property type="protein sequence ID" value="USY18055.1"/>
    <property type="molecule type" value="Genomic_DNA"/>
</dbReference>
<protein>
    <recommendedName>
        <fullName evidence="3">Endonuclease/exonuclease/phosphatase domain-containing protein</fullName>
    </recommendedName>
</protein>
<proteinExistence type="predicted"/>
<organism evidence="1 2">
    <name type="scientific">Nocardiopsis exhalans</name>
    <dbReference type="NCBI Taxonomy" id="163604"/>
    <lineage>
        <taxon>Bacteria</taxon>
        <taxon>Bacillati</taxon>
        <taxon>Actinomycetota</taxon>
        <taxon>Actinomycetes</taxon>
        <taxon>Streptosporangiales</taxon>
        <taxon>Nocardiopsidaceae</taxon>
        <taxon>Nocardiopsis</taxon>
    </lineage>
</organism>
<dbReference type="InterPro" id="IPR036691">
    <property type="entry name" value="Endo/exonu/phosph_ase_sf"/>
</dbReference>
<evidence type="ECO:0000313" key="1">
    <source>
        <dbReference type="EMBL" id="USY18055.1"/>
    </source>
</evidence>
<dbReference type="RefSeq" id="WP_254417530.1">
    <property type="nucleotide sequence ID" value="NZ_BAAAJB010000077.1"/>
</dbReference>
<gene>
    <name evidence="1" type="ORF">NE857_22330</name>
</gene>
<sequence length="69" mass="7772">MAQRTGDTSLLGATGRGRCRVDQFWITPPLVPALTDYEHHAHPYSDHHLILTRLDPTLVDLNAALPEWI</sequence>
<reference evidence="1" key="1">
    <citation type="submission" date="2022-06" db="EMBL/GenBank/DDBJ databases">
        <authorList>
            <person name="Ping M."/>
        </authorList>
    </citation>
    <scope>NUCLEOTIDE SEQUENCE</scope>
    <source>
        <strain evidence="1">JCM11759T</strain>
    </source>
</reference>